<evidence type="ECO:0000256" key="11">
    <source>
        <dbReference type="PIRSR" id="PIRSR000495-1"/>
    </source>
</evidence>
<evidence type="ECO:0000256" key="2">
    <source>
        <dbReference type="ARBA" id="ARBA00011152"/>
    </source>
</evidence>
<keyword evidence="6 10" id="KW-0368">Histidine biosynthesis</keyword>
<dbReference type="GO" id="GO:0004359">
    <property type="term" value="F:glutaminase activity"/>
    <property type="evidence" value="ECO:0007669"/>
    <property type="project" value="UniProtKB-EC"/>
</dbReference>
<gene>
    <name evidence="10" type="primary">hisH</name>
    <name evidence="13" type="ORF">NMS_0294</name>
</gene>
<dbReference type="GO" id="GO:0000107">
    <property type="term" value="F:imidazoleglycerol-phosphate synthase activity"/>
    <property type="evidence" value="ECO:0007669"/>
    <property type="project" value="UniProtKB-UniRule"/>
</dbReference>
<evidence type="ECO:0000256" key="1">
    <source>
        <dbReference type="ARBA" id="ARBA00005091"/>
    </source>
</evidence>
<evidence type="ECO:0000256" key="9">
    <source>
        <dbReference type="ARBA" id="ARBA00049534"/>
    </source>
</evidence>
<evidence type="ECO:0000256" key="8">
    <source>
        <dbReference type="ARBA" id="ARBA00047838"/>
    </source>
</evidence>
<accession>W8VU54</accession>
<organism evidence="13 14">
    <name type="scientific">Nonlabens marinus S1-08</name>
    <dbReference type="NCBI Taxonomy" id="1454201"/>
    <lineage>
        <taxon>Bacteria</taxon>
        <taxon>Pseudomonadati</taxon>
        <taxon>Bacteroidota</taxon>
        <taxon>Flavobacteriia</taxon>
        <taxon>Flavobacteriales</taxon>
        <taxon>Flavobacteriaceae</taxon>
        <taxon>Nonlabens</taxon>
    </lineage>
</organism>
<keyword evidence="13" id="KW-0808">Transferase</keyword>
<dbReference type="KEGG" id="nmf:NMS_0294"/>
<dbReference type="GO" id="GO:0000105">
    <property type="term" value="P:L-histidine biosynthetic process"/>
    <property type="evidence" value="ECO:0007669"/>
    <property type="project" value="UniProtKB-UniRule"/>
</dbReference>
<dbReference type="PIRSF" id="PIRSF000495">
    <property type="entry name" value="Amidotransf_hisH"/>
    <property type="match status" value="1"/>
</dbReference>
<evidence type="ECO:0000256" key="10">
    <source>
        <dbReference type="HAMAP-Rule" id="MF_00278"/>
    </source>
</evidence>
<keyword evidence="7 10" id="KW-0456">Lyase</keyword>
<comment type="pathway">
    <text evidence="1 10">Amino-acid biosynthesis; L-histidine biosynthesis; L-histidine from 5-phospho-alpha-D-ribose 1-diphosphate: step 5/9.</text>
</comment>
<keyword evidence="14" id="KW-1185">Reference proteome</keyword>
<sequence>MIAIVKYNAGNIGSVTNALNRLGIENNVTDDPAELKVADKVIFPGVGEAGTAMKYLKERGLDEILKYLEQPFLGICLGMQLMCNHSEEGDTECLGIFDTDVKRFRPSSASGLGMKVPHMGWNSLSYGLGVQGSESVITQNSELLTNIQSGSDVYYVHSYYAELCEDTAATCDYILPFSSMLQKDNYYATQFHPEKSAGVGEQLLKNFVNL</sequence>
<evidence type="ECO:0000259" key="12">
    <source>
        <dbReference type="Pfam" id="PF00117"/>
    </source>
</evidence>
<dbReference type="PANTHER" id="PTHR42701:SF1">
    <property type="entry name" value="IMIDAZOLE GLYCEROL PHOSPHATE SYNTHASE SUBUNIT HISH"/>
    <property type="match status" value="1"/>
</dbReference>
<dbReference type="EC" id="3.5.1.2" evidence="10"/>
<dbReference type="PROSITE" id="PS51273">
    <property type="entry name" value="GATASE_TYPE_1"/>
    <property type="match status" value="1"/>
</dbReference>
<dbReference type="Proteomes" id="UP000031760">
    <property type="component" value="Chromosome"/>
</dbReference>
<evidence type="ECO:0000256" key="3">
    <source>
        <dbReference type="ARBA" id="ARBA00022605"/>
    </source>
</evidence>
<comment type="function">
    <text evidence="10">IGPS catalyzes the conversion of PRFAR and glutamine to IGP, AICAR and glutamate. The HisH subunit catalyzes the hydrolysis of glutamine to glutamate and ammonia as part of the synthesis of IGP and AICAR. The resulting ammonia molecule is channeled to the active site of HisF.</text>
</comment>
<dbReference type="RefSeq" id="WP_041495043.1">
    <property type="nucleotide sequence ID" value="NZ_AP014548.1"/>
</dbReference>
<dbReference type="Pfam" id="PF00117">
    <property type="entry name" value="GATase"/>
    <property type="match status" value="1"/>
</dbReference>
<comment type="catalytic activity">
    <reaction evidence="9 10">
        <text>L-glutamine + H2O = L-glutamate + NH4(+)</text>
        <dbReference type="Rhea" id="RHEA:15889"/>
        <dbReference type="ChEBI" id="CHEBI:15377"/>
        <dbReference type="ChEBI" id="CHEBI:28938"/>
        <dbReference type="ChEBI" id="CHEBI:29985"/>
        <dbReference type="ChEBI" id="CHEBI:58359"/>
        <dbReference type="EC" id="3.5.1.2"/>
    </reaction>
</comment>
<dbReference type="OrthoDB" id="9807137at2"/>
<feature type="active site" description="Nucleophile" evidence="10 11">
    <location>
        <position position="76"/>
    </location>
</feature>
<dbReference type="GO" id="GO:0005737">
    <property type="term" value="C:cytoplasm"/>
    <property type="evidence" value="ECO:0007669"/>
    <property type="project" value="UniProtKB-SubCell"/>
</dbReference>
<dbReference type="InterPro" id="IPR010139">
    <property type="entry name" value="Imidazole-glycPsynth_HisH"/>
</dbReference>
<dbReference type="GO" id="GO:0016829">
    <property type="term" value="F:lyase activity"/>
    <property type="evidence" value="ECO:0007669"/>
    <property type="project" value="UniProtKB-KW"/>
</dbReference>
<evidence type="ECO:0000256" key="4">
    <source>
        <dbReference type="ARBA" id="ARBA00022801"/>
    </source>
</evidence>
<dbReference type="PANTHER" id="PTHR42701">
    <property type="entry name" value="IMIDAZOLE GLYCEROL PHOSPHATE SYNTHASE SUBUNIT HISH"/>
    <property type="match status" value="1"/>
</dbReference>
<evidence type="ECO:0000313" key="13">
    <source>
        <dbReference type="EMBL" id="BAO54303.1"/>
    </source>
</evidence>
<dbReference type="AlphaFoldDB" id="W8VU54"/>
<dbReference type="EC" id="4.3.2.10" evidence="10"/>
<evidence type="ECO:0000256" key="5">
    <source>
        <dbReference type="ARBA" id="ARBA00022962"/>
    </source>
</evidence>
<comment type="subcellular location">
    <subcellularLocation>
        <location evidence="10">Cytoplasm</location>
    </subcellularLocation>
</comment>
<keyword evidence="3 10" id="KW-0028">Amino-acid biosynthesis</keyword>
<evidence type="ECO:0000256" key="7">
    <source>
        <dbReference type="ARBA" id="ARBA00023239"/>
    </source>
</evidence>
<protein>
    <recommendedName>
        <fullName evidence="10">Imidazole glycerol phosphate synthase subunit HisH</fullName>
        <ecNumber evidence="10">4.3.2.10</ecNumber>
    </recommendedName>
    <alternativeName>
        <fullName evidence="10">IGP synthase glutaminase subunit</fullName>
        <ecNumber evidence="10">3.5.1.2</ecNumber>
    </alternativeName>
    <alternativeName>
        <fullName evidence="10">IGP synthase subunit HisH</fullName>
    </alternativeName>
    <alternativeName>
        <fullName evidence="10">ImGP synthase subunit HisH</fullName>
        <shortName evidence="10">IGPS subunit HisH</shortName>
    </alternativeName>
</protein>
<feature type="active site" evidence="10 11">
    <location>
        <position position="192"/>
    </location>
</feature>
<dbReference type="InterPro" id="IPR017926">
    <property type="entry name" value="GATASE"/>
</dbReference>
<dbReference type="SUPFAM" id="SSF52317">
    <property type="entry name" value="Class I glutamine amidotransferase-like"/>
    <property type="match status" value="1"/>
</dbReference>
<feature type="active site" evidence="10 11">
    <location>
        <position position="194"/>
    </location>
</feature>
<proteinExistence type="inferred from homology"/>
<evidence type="ECO:0000256" key="6">
    <source>
        <dbReference type="ARBA" id="ARBA00023102"/>
    </source>
</evidence>
<dbReference type="HOGENOM" id="CLU_071837_0_0_10"/>
<dbReference type="STRING" id="1454201.NMS_0294"/>
<dbReference type="Gene3D" id="3.40.50.880">
    <property type="match status" value="1"/>
</dbReference>
<dbReference type="UniPathway" id="UPA00031">
    <property type="reaction ID" value="UER00010"/>
</dbReference>
<dbReference type="NCBIfam" id="TIGR01855">
    <property type="entry name" value="IMP_synth_hisH"/>
    <property type="match status" value="1"/>
</dbReference>
<reference evidence="13 14" key="1">
    <citation type="journal article" date="2014" name="Proc. Natl. Acad. Sci. U.S.A.">
        <title>Functional characterization of flavobacteria rhodopsins reveals a unique class of light-driven chloride pump in bacteria.</title>
        <authorList>
            <person name="Yoshizawa S."/>
            <person name="Kumagai Y."/>
            <person name="Kim H."/>
            <person name="Ogura Y."/>
            <person name="Hayashi T."/>
            <person name="Iwasaki W."/>
            <person name="DeLong E.F."/>
            <person name="Kogure K."/>
        </authorList>
    </citation>
    <scope>NUCLEOTIDE SEQUENCE [LARGE SCALE GENOMIC DNA]</scope>
    <source>
        <strain evidence="13 14">S1-08</strain>
    </source>
</reference>
<feature type="domain" description="Glutamine amidotransferase" evidence="12">
    <location>
        <begin position="15"/>
        <end position="208"/>
    </location>
</feature>
<dbReference type="CDD" id="cd01748">
    <property type="entry name" value="GATase1_IGP_Synthase"/>
    <property type="match status" value="1"/>
</dbReference>
<comment type="catalytic activity">
    <reaction evidence="8 10">
        <text>5-[(5-phospho-1-deoxy-D-ribulos-1-ylimino)methylamino]-1-(5-phospho-beta-D-ribosyl)imidazole-4-carboxamide + L-glutamine = D-erythro-1-(imidazol-4-yl)glycerol 3-phosphate + 5-amino-1-(5-phospho-beta-D-ribosyl)imidazole-4-carboxamide + L-glutamate + H(+)</text>
        <dbReference type="Rhea" id="RHEA:24793"/>
        <dbReference type="ChEBI" id="CHEBI:15378"/>
        <dbReference type="ChEBI" id="CHEBI:29985"/>
        <dbReference type="ChEBI" id="CHEBI:58278"/>
        <dbReference type="ChEBI" id="CHEBI:58359"/>
        <dbReference type="ChEBI" id="CHEBI:58475"/>
        <dbReference type="ChEBI" id="CHEBI:58525"/>
        <dbReference type="EC" id="4.3.2.10"/>
    </reaction>
</comment>
<keyword evidence="5 10" id="KW-0315">Glutamine amidotransferase</keyword>
<comment type="subunit">
    <text evidence="2 10">Heterodimer of HisH and HisF.</text>
</comment>
<dbReference type="EMBL" id="AP014548">
    <property type="protein sequence ID" value="BAO54303.1"/>
    <property type="molecule type" value="Genomic_DNA"/>
</dbReference>
<dbReference type="InterPro" id="IPR029062">
    <property type="entry name" value="Class_I_gatase-like"/>
</dbReference>
<evidence type="ECO:0000313" key="14">
    <source>
        <dbReference type="Proteomes" id="UP000031760"/>
    </source>
</evidence>
<name>W8VU54_9FLAO</name>
<keyword evidence="10" id="KW-0963">Cytoplasm</keyword>
<dbReference type="HAMAP" id="MF_00278">
    <property type="entry name" value="HisH"/>
    <property type="match status" value="1"/>
</dbReference>
<keyword evidence="4 10" id="KW-0378">Hydrolase</keyword>